<gene>
    <name evidence="1" type="ORF">Hs20B_10280</name>
</gene>
<dbReference type="RefSeq" id="WP_172356316.1">
    <property type="nucleotide sequence ID" value="NZ_BLLH01000004.1"/>
</dbReference>
<dbReference type="Pfam" id="PF08930">
    <property type="entry name" value="DUF1912"/>
    <property type="match status" value="1"/>
</dbReference>
<dbReference type="Gene3D" id="1.20.58.90">
    <property type="match status" value="1"/>
</dbReference>
<proteinExistence type="predicted"/>
<dbReference type="EMBL" id="BLLH01000004">
    <property type="protein sequence ID" value="GFH40630.1"/>
    <property type="molecule type" value="Genomic_DNA"/>
</dbReference>
<sequence>MTYEQEFLKDFDEWVATQISVHQMAMAAAQEEADAGDARAVDAVIRYESRLDAYQFLAGKFDNYKAGKGFHDLPDGLFDQIQY</sequence>
<protein>
    <recommendedName>
        <fullName evidence="3">Aldose 1-epimerase</fullName>
    </recommendedName>
</protein>
<reference evidence="1 2" key="1">
    <citation type="submission" date="2020-02" db="EMBL/GenBank/DDBJ databases">
        <title>Draft genome sequence of Lactococcus sp. Hs20B0-1.</title>
        <authorList>
            <person name="Noda S."/>
            <person name="Yuki M."/>
            <person name="Ohkuma M."/>
        </authorList>
    </citation>
    <scope>NUCLEOTIDE SEQUENCE [LARGE SCALE GENOMIC DNA]</scope>
    <source>
        <strain evidence="1 2">Hs20B0-1</strain>
    </source>
</reference>
<evidence type="ECO:0008006" key="3">
    <source>
        <dbReference type="Google" id="ProtNLM"/>
    </source>
</evidence>
<evidence type="ECO:0000313" key="2">
    <source>
        <dbReference type="Proteomes" id="UP000475928"/>
    </source>
</evidence>
<evidence type="ECO:0000313" key="1">
    <source>
        <dbReference type="EMBL" id="GFH40630.1"/>
    </source>
</evidence>
<keyword evidence="2" id="KW-1185">Reference proteome</keyword>
<dbReference type="InterPro" id="IPR015026">
    <property type="entry name" value="DUF1912"/>
</dbReference>
<dbReference type="Proteomes" id="UP000475928">
    <property type="component" value="Unassembled WGS sequence"/>
</dbReference>
<name>A0A6A0B5I2_9LACT</name>
<dbReference type="InterPro" id="IPR038024">
    <property type="entry name" value="SPy1572-like_sf"/>
</dbReference>
<organism evidence="1 2">
    <name type="scientific">Pseudolactococcus insecticola</name>
    <dbReference type="NCBI Taxonomy" id="2709158"/>
    <lineage>
        <taxon>Bacteria</taxon>
        <taxon>Bacillati</taxon>
        <taxon>Bacillota</taxon>
        <taxon>Bacilli</taxon>
        <taxon>Lactobacillales</taxon>
        <taxon>Streptococcaceae</taxon>
        <taxon>Pseudolactococcus</taxon>
    </lineage>
</organism>
<comment type="caution">
    <text evidence="1">The sequence shown here is derived from an EMBL/GenBank/DDBJ whole genome shotgun (WGS) entry which is preliminary data.</text>
</comment>
<dbReference type="SUPFAM" id="SSF140121">
    <property type="entry name" value="SPy1572-like"/>
    <property type="match status" value="1"/>
</dbReference>
<accession>A0A6A0B5I2</accession>
<dbReference type="AlphaFoldDB" id="A0A6A0B5I2"/>